<evidence type="ECO:0000256" key="6">
    <source>
        <dbReference type="ARBA" id="ARBA00022692"/>
    </source>
</evidence>
<evidence type="ECO:0000259" key="10">
    <source>
        <dbReference type="PROSITE" id="PS52015"/>
    </source>
</evidence>
<keyword evidence="7" id="KW-0653">Protein transport</keyword>
<dbReference type="InterPro" id="IPR051045">
    <property type="entry name" value="TonB-dependent_transducer"/>
</dbReference>
<evidence type="ECO:0000256" key="2">
    <source>
        <dbReference type="ARBA" id="ARBA00006555"/>
    </source>
</evidence>
<proteinExistence type="inferred from homology"/>
<accession>A0ABW5TRY6</accession>
<comment type="caution">
    <text evidence="11">The sequence shown here is derived from an EMBL/GenBank/DDBJ whole genome shotgun (WGS) entry which is preliminary data.</text>
</comment>
<dbReference type="NCBIfam" id="TIGR01352">
    <property type="entry name" value="tonB_Cterm"/>
    <property type="match status" value="1"/>
</dbReference>
<keyword evidence="6" id="KW-0812">Transmembrane</keyword>
<evidence type="ECO:0000256" key="1">
    <source>
        <dbReference type="ARBA" id="ARBA00004383"/>
    </source>
</evidence>
<dbReference type="PANTHER" id="PTHR33446:SF2">
    <property type="entry name" value="PROTEIN TONB"/>
    <property type="match status" value="1"/>
</dbReference>
<gene>
    <name evidence="11" type="ORF">ACFSSE_07555</name>
</gene>
<organism evidence="11 12">
    <name type="scientific">Pedobacter alpinus</name>
    <dbReference type="NCBI Taxonomy" id="1590643"/>
    <lineage>
        <taxon>Bacteria</taxon>
        <taxon>Pseudomonadati</taxon>
        <taxon>Bacteroidota</taxon>
        <taxon>Sphingobacteriia</taxon>
        <taxon>Sphingobacteriales</taxon>
        <taxon>Sphingobacteriaceae</taxon>
        <taxon>Pedobacter</taxon>
    </lineage>
</organism>
<reference evidence="12" key="1">
    <citation type="journal article" date="2019" name="Int. J. Syst. Evol. Microbiol.">
        <title>The Global Catalogue of Microorganisms (GCM) 10K type strain sequencing project: providing services to taxonomists for standard genome sequencing and annotation.</title>
        <authorList>
            <consortium name="The Broad Institute Genomics Platform"/>
            <consortium name="The Broad Institute Genome Sequencing Center for Infectious Disease"/>
            <person name="Wu L."/>
            <person name="Ma J."/>
        </authorList>
    </citation>
    <scope>NUCLEOTIDE SEQUENCE [LARGE SCALE GENOMIC DNA]</scope>
    <source>
        <strain evidence="12">KCTC 42456</strain>
    </source>
</reference>
<name>A0ABW5TRY6_9SPHI</name>
<evidence type="ECO:0000256" key="7">
    <source>
        <dbReference type="ARBA" id="ARBA00022927"/>
    </source>
</evidence>
<dbReference type="EMBL" id="JBHULV010000023">
    <property type="protein sequence ID" value="MFD2731558.1"/>
    <property type="molecule type" value="Genomic_DNA"/>
</dbReference>
<comment type="subcellular location">
    <subcellularLocation>
        <location evidence="1">Cell inner membrane</location>
        <topology evidence="1">Single-pass membrane protein</topology>
        <orientation evidence="1">Periplasmic side</orientation>
    </subcellularLocation>
</comment>
<comment type="similarity">
    <text evidence="2">Belongs to the TonB family.</text>
</comment>
<keyword evidence="4" id="KW-1003">Cell membrane</keyword>
<sequence length="222" mass="24914">MIISIIKFSLVFLLGLLGADDQPVFKGGESALEQFINTNKVYPVYSKRNCIEGVIYVSFNLNKDGQVSNVKAKQGLGVDLDDEAIRLIKLTTHKWDIPKNYSERSEMVVPIKFTLQNYNCSNLTANEIAKSIEAYKTRQALEDAIINYYKNKYAGLANTKNEQEIINLKADLGYDAELVEELLVEAKKKLKQGDKDGACETLNFIKNIGFTDADDLIAQNCK</sequence>
<evidence type="ECO:0000256" key="8">
    <source>
        <dbReference type="ARBA" id="ARBA00022989"/>
    </source>
</evidence>
<protein>
    <submittedName>
        <fullName evidence="11">TonB family protein</fullName>
    </submittedName>
</protein>
<keyword evidence="8" id="KW-1133">Transmembrane helix</keyword>
<dbReference type="InterPro" id="IPR037682">
    <property type="entry name" value="TonB_C"/>
</dbReference>
<dbReference type="InterPro" id="IPR006260">
    <property type="entry name" value="TonB/TolA_C"/>
</dbReference>
<keyword evidence="12" id="KW-1185">Reference proteome</keyword>
<evidence type="ECO:0000313" key="12">
    <source>
        <dbReference type="Proteomes" id="UP001597546"/>
    </source>
</evidence>
<evidence type="ECO:0000256" key="9">
    <source>
        <dbReference type="ARBA" id="ARBA00023136"/>
    </source>
</evidence>
<dbReference type="PANTHER" id="PTHR33446">
    <property type="entry name" value="PROTEIN TONB-RELATED"/>
    <property type="match status" value="1"/>
</dbReference>
<dbReference type="Proteomes" id="UP001597546">
    <property type="component" value="Unassembled WGS sequence"/>
</dbReference>
<keyword evidence="9" id="KW-0472">Membrane</keyword>
<evidence type="ECO:0000256" key="5">
    <source>
        <dbReference type="ARBA" id="ARBA00022519"/>
    </source>
</evidence>
<feature type="domain" description="TonB C-terminal" evidence="10">
    <location>
        <begin position="27"/>
        <end position="122"/>
    </location>
</feature>
<keyword evidence="5" id="KW-0997">Cell inner membrane</keyword>
<keyword evidence="3" id="KW-0813">Transport</keyword>
<dbReference type="Pfam" id="PF03544">
    <property type="entry name" value="TonB_C"/>
    <property type="match status" value="1"/>
</dbReference>
<dbReference type="PROSITE" id="PS52015">
    <property type="entry name" value="TONB_CTD"/>
    <property type="match status" value="1"/>
</dbReference>
<evidence type="ECO:0000313" key="11">
    <source>
        <dbReference type="EMBL" id="MFD2731558.1"/>
    </source>
</evidence>
<dbReference type="RefSeq" id="WP_379043146.1">
    <property type="nucleotide sequence ID" value="NZ_JBHSKW010000028.1"/>
</dbReference>
<evidence type="ECO:0000256" key="4">
    <source>
        <dbReference type="ARBA" id="ARBA00022475"/>
    </source>
</evidence>
<dbReference type="Gene3D" id="3.30.1150.10">
    <property type="match status" value="1"/>
</dbReference>
<evidence type="ECO:0000256" key="3">
    <source>
        <dbReference type="ARBA" id="ARBA00022448"/>
    </source>
</evidence>
<dbReference type="SUPFAM" id="SSF74653">
    <property type="entry name" value="TolA/TonB C-terminal domain"/>
    <property type="match status" value="1"/>
</dbReference>